<comment type="similarity">
    <text evidence="1">Belongs to the fasciclin-like AGP family.</text>
</comment>
<protein>
    <submittedName>
        <fullName evidence="4">LOW QUALITY PROTEIN: putative fasciclin-like arabinogalactan protein 20</fullName>
    </submittedName>
</protein>
<dbReference type="SUPFAM" id="SSF82153">
    <property type="entry name" value="FAS1 domain"/>
    <property type="match status" value="1"/>
</dbReference>
<feature type="non-terminal residue" evidence="4">
    <location>
        <position position="1"/>
    </location>
</feature>
<dbReference type="PANTHER" id="PTHR33985">
    <property type="entry name" value="OS02G0491300 PROTEIN-RELATED"/>
    <property type="match status" value="1"/>
</dbReference>
<gene>
    <name evidence="4" type="primary">LOC111467360</name>
</gene>
<sequence length="235" mass="26408">IFSPSDTAFAQSGQPSLSLLRFHFLPLFLSPECLKSLALGTKIPTMLADRSLTVTSSRYFHEISLNRVMISSSPIYDDGSLVVFGTEKFFDLKFQVFPVTRSLSAGFRFSNGQSMMTVFAPSDDTLASRIDDFTDYPSLYFRQILPRRILWNDLVDLDKGTKLSTYSKGYAISVAKSNGMLMINGVAVIYPNMYMNEWLVVHGLLDVFSMAERLSAKESGSERRNTPHGKALDHW</sequence>
<dbReference type="KEGG" id="cmax:111467360"/>
<dbReference type="SMART" id="SM00554">
    <property type="entry name" value="FAS1"/>
    <property type="match status" value="1"/>
</dbReference>
<evidence type="ECO:0000313" key="4">
    <source>
        <dbReference type="RefSeq" id="XP_022967990.1"/>
    </source>
</evidence>
<dbReference type="PANTHER" id="PTHR33985:SF17">
    <property type="entry name" value="FASCICLIN-LIKE ARABINOGALACTAN PROTEIN 20"/>
    <property type="match status" value="1"/>
</dbReference>
<dbReference type="Proteomes" id="UP000504608">
    <property type="component" value="Unplaced"/>
</dbReference>
<evidence type="ECO:0000313" key="3">
    <source>
        <dbReference type="Proteomes" id="UP000504608"/>
    </source>
</evidence>
<reference evidence="4" key="1">
    <citation type="submission" date="2025-08" db="UniProtKB">
        <authorList>
            <consortium name="RefSeq"/>
        </authorList>
    </citation>
    <scope>IDENTIFICATION</scope>
    <source>
        <tissue evidence="4">Young leaves</tissue>
    </source>
</reference>
<dbReference type="RefSeq" id="XP_022967990.1">
    <property type="nucleotide sequence ID" value="XM_023112222.1"/>
</dbReference>
<dbReference type="InterPro" id="IPR000782">
    <property type="entry name" value="FAS1_domain"/>
</dbReference>
<name>A0A6J1HVX4_CUCMA</name>
<dbReference type="InterPro" id="IPR052806">
    <property type="entry name" value="Fasciclin-like_AGP"/>
</dbReference>
<dbReference type="PROSITE" id="PS50213">
    <property type="entry name" value="FAS1"/>
    <property type="match status" value="1"/>
</dbReference>
<evidence type="ECO:0000259" key="2">
    <source>
        <dbReference type="PROSITE" id="PS50213"/>
    </source>
</evidence>
<evidence type="ECO:0000256" key="1">
    <source>
        <dbReference type="ARBA" id="ARBA00007843"/>
    </source>
</evidence>
<dbReference type="InterPro" id="IPR036378">
    <property type="entry name" value="FAS1_dom_sf"/>
</dbReference>
<dbReference type="OrthoDB" id="1893649at2759"/>
<dbReference type="GeneID" id="111467360"/>
<organism evidence="3 4">
    <name type="scientific">Cucurbita maxima</name>
    <name type="common">Pumpkin</name>
    <name type="synonym">Winter squash</name>
    <dbReference type="NCBI Taxonomy" id="3661"/>
    <lineage>
        <taxon>Eukaryota</taxon>
        <taxon>Viridiplantae</taxon>
        <taxon>Streptophyta</taxon>
        <taxon>Embryophyta</taxon>
        <taxon>Tracheophyta</taxon>
        <taxon>Spermatophyta</taxon>
        <taxon>Magnoliopsida</taxon>
        <taxon>eudicotyledons</taxon>
        <taxon>Gunneridae</taxon>
        <taxon>Pentapetalae</taxon>
        <taxon>rosids</taxon>
        <taxon>fabids</taxon>
        <taxon>Cucurbitales</taxon>
        <taxon>Cucurbitaceae</taxon>
        <taxon>Cucurbiteae</taxon>
        <taxon>Cucurbita</taxon>
    </lineage>
</organism>
<proteinExistence type="inferred from homology"/>
<dbReference type="AlphaFoldDB" id="A0A6J1HVX4"/>
<feature type="domain" description="FAS1" evidence="2">
    <location>
        <begin position="1"/>
        <end position="89"/>
    </location>
</feature>
<accession>A0A6J1HVX4</accession>
<keyword evidence="3" id="KW-1185">Reference proteome</keyword>